<accession>A0A9N8DHX2</accession>
<comment type="caution">
    <text evidence="2">The sequence shown here is derived from an EMBL/GenBank/DDBJ whole genome shotgun (WGS) entry which is preliminary data.</text>
</comment>
<dbReference type="AlphaFoldDB" id="A0A9N8DHX2"/>
<sequence length="322" mass="34584">MTKLEVTAGVVAGRGRRQRPTSTSPLMALEVATAQSQSITDAKAKFVASVSRGVALLMEERGYSRGRAQTALLRQISRYDKKSNSPPSDDEVFDVMSSHGLGMDDAAMALTVSKAVQREIEGREVSMIAAIDDLTSKLSVADLCRVDVPTPPATTATAAGSADDVVPVRIVPAIERVVTQQKRPQQKPATLFATSNTTASTCTSVPPSGRKNKAHNNKTIKHKNTTVANMRKRSVDDIAETNNKKEETPKIIVKRDRSDSLSEVVNAKFADKKNCNKDDDATSVASCARTSTGSVRSKRVRPDDVEAATQGAMKRSRSVGDL</sequence>
<protein>
    <submittedName>
        <fullName evidence="2">Uncharacterized protein</fullName>
    </submittedName>
</protein>
<feature type="region of interest" description="Disordered" evidence="1">
    <location>
        <begin position="1"/>
        <end position="23"/>
    </location>
</feature>
<evidence type="ECO:0000313" key="2">
    <source>
        <dbReference type="EMBL" id="CAB9500855.1"/>
    </source>
</evidence>
<evidence type="ECO:0000313" key="3">
    <source>
        <dbReference type="Proteomes" id="UP001153069"/>
    </source>
</evidence>
<organism evidence="2 3">
    <name type="scientific">Seminavis robusta</name>
    <dbReference type="NCBI Taxonomy" id="568900"/>
    <lineage>
        <taxon>Eukaryota</taxon>
        <taxon>Sar</taxon>
        <taxon>Stramenopiles</taxon>
        <taxon>Ochrophyta</taxon>
        <taxon>Bacillariophyta</taxon>
        <taxon>Bacillariophyceae</taxon>
        <taxon>Bacillariophycidae</taxon>
        <taxon>Naviculales</taxon>
        <taxon>Naviculaceae</taxon>
        <taxon>Seminavis</taxon>
    </lineage>
</organism>
<gene>
    <name evidence="2" type="ORF">SEMRO_93_G048670.1</name>
</gene>
<dbReference type="Proteomes" id="UP001153069">
    <property type="component" value="Unassembled WGS sequence"/>
</dbReference>
<name>A0A9N8DHX2_9STRA</name>
<proteinExistence type="predicted"/>
<dbReference type="EMBL" id="CAICTM010000092">
    <property type="protein sequence ID" value="CAB9500855.1"/>
    <property type="molecule type" value="Genomic_DNA"/>
</dbReference>
<keyword evidence="3" id="KW-1185">Reference proteome</keyword>
<feature type="region of interest" description="Disordered" evidence="1">
    <location>
        <begin position="273"/>
        <end position="322"/>
    </location>
</feature>
<evidence type="ECO:0000256" key="1">
    <source>
        <dbReference type="SAM" id="MobiDB-lite"/>
    </source>
</evidence>
<dbReference type="OrthoDB" id="10660564at2759"/>
<reference evidence="2" key="1">
    <citation type="submission" date="2020-06" db="EMBL/GenBank/DDBJ databases">
        <authorList>
            <consortium name="Plant Systems Biology data submission"/>
        </authorList>
    </citation>
    <scope>NUCLEOTIDE SEQUENCE</scope>
    <source>
        <strain evidence="2">D6</strain>
    </source>
</reference>
<feature type="compositionally biased region" description="Basic residues" evidence="1">
    <location>
        <begin position="210"/>
        <end position="224"/>
    </location>
</feature>
<feature type="compositionally biased region" description="Polar residues" evidence="1">
    <location>
        <begin position="283"/>
        <end position="295"/>
    </location>
</feature>
<feature type="region of interest" description="Disordered" evidence="1">
    <location>
        <begin position="198"/>
        <end position="225"/>
    </location>
</feature>